<organism evidence="1 2">
    <name type="scientific">Paenibacillus solisilvae</name>
    <dbReference type="NCBI Taxonomy" id="2486751"/>
    <lineage>
        <taxon>Bacteria</taxon>
        <taxon>Bacillati</taxon>
        <taxon>Bacillota</taxon>
        <taxon>Bacilli</taxon>
        <taxon>Bacillales</taxon>
        <taxon>Paenibacillaceae</taxon>
        <taxon>Paenibacillus</taxon>
    </lineage>
</organism>
<sequence length="80" mass="9471">MNELIEVCQKFKDGTCSIDELYRRLSWIAVPNQFSEVVSRTEKELEFIHFTELEENWGGKALEVINKLFKEIGYNELNEK</sequence>
<name>A0ABW0VXX8_9BACL</name>
<comment type="caution">
    <text evidence="1">The sequence shown here is derived from an EMBL/GenBank/DDBJ whole genome shotgun (WGS) entry which is preliminary data.</text>
</comment>
<dbReference type="RefSeq" id="WP_379188076.1">
    <property type="nucleotide sequence ID" value="NZ_JBHSOW010000037.1"/>
</dbReference>
<reference evidence="2" key="1">
    <citation type="journal article" date="2019" name="Int. J. Syst. Evol. Microbiol.">
        <title>The Global Catalogue of Microorganisms (GCM) 10K type strain sequencing project: providing services to taxonomists for standard genome sequencing and annotation.</title>
        <authorList>
            <consortium name="The Broad Institute Genomics Platform"/>
            <consortium name="The Broad Institute Genome Sequencing Center for Infectious Disease"/>
            <person name="Wu L."/>
            <person name="Ma J."/>
        </authorList>
    </citation>
    <scope>NUCLEOTIDE SEQUENCE [LARGE SCALE GENOMIC DNA]</scope>
    <source>
        <strain evidence="2">CGMCC 1.3240</strain>
    </source>
</reference>
<proteinExistence type="predicted"/>
<evidence type="ECO:0000313" key="1">
    <source>
        <dbReference type="EMBL" id="MFC5649549.1"/>
    </source>
</evidence>
<keyword evidence="2" id="KW-1185">Reference proteome</keyword>
<protein>
    <submittedName>
        <fullName evidence="1">Uncharacterized protein</fullName>
    </submittedName>
</protein>
<evidence type="ECO:0000313" key="2">
    <source>
        <dbReference type="Proteomes" id="UP001596047"/>
    </source>
</evidence>
<accession>A0ABW0VXX8</accession>
<dbReference type="Proteomes" id="UP001596047">
    <property type="component" value="Unassembled WGS sequence"/>
</dbReference>
<dbReference type="EMBL" id="JBHSOW010000037">
    <property type="protein sequence ID" value="MFC5649549.1"/>
    <property type="molecule type" value="Genomic_DNA"/>
</dbReference>
<gene>
    <name evidence="1" type="ORF">ACFPYJ_10465</name>
</gene>